<keyword evidence="5" id="KW-1185">Reference proteome</keyword>
<proteinExistence type="inferred from homology"/>
<comment type="caution">
    <text evidence="4">The sequence shown here is derived from an EMBL/GenBank/DDBJ whole genome shotgun (WGS) entry which is preliminary data.</text>
</comment>
<evidence type="ECO:0000256" key="2">
    <source>
        <dbReference type="ARBA" id="ARBA00022723"/>
    </source>
</evidence>
<keyword evidence="2" id="KW-0479">Metal-binding</keyword>
<dbReference type="Pfam" id="PF01557">
    <property type="entry name" value="FAA_hydrolase"/>
    <property type="match status" value="1"/>
</dbReference>
<dbReference type="Proteomes" id="UP001247754">
    <property type="component" value="Unassembled WGS sequence"/>
</dbReference>
<dbReference type="EMBL" id="JAVKPH010000006">
    <property type="protein sequence ID" value="MDR5652437.1"/>
    <property type="molecule type" value="Genomic_DNA"/>
</dbReference>
<evidence type="ECO:0000313" key="4">
    <source>
        <dbReference type="EMBL" id="MDR5652437.1"/>
    </source>
</evidence>
<dbReference type="InterPro" id="IPR036663">
    <property type="entry name" value="Fumarylacetoacetase_C_sf"/>
</dbReference>
<dbReference type="RefSeq" id="WP_310456685.1">
    <property type="nucleotide sequence ID" value="NZ_JAVKPH010000006.1"/>
</dbReference>
<sequence>MKFLSFVGPTGASFGLVRGDAVVDLGLRTGGDLKAAIRDGRLAALARDHGGAPADFRLDEVTFLPVIPNPGKIICVGLNYLEHRREGNHAETAAAPALFVRFPQSQTGHGQPMVIPRESDAFDFEAEMAVVIGRAGRRIARADALAHVAGMSCYNDGSVRDWQLATNQWTPGKNFPATGAFGPWMVTPDELPLDRALRLQCRLNGQVMQDATTDLMMFPVADQIAHISTFVTLEPGDVIVTGTPGGVGFRRDPQVFMQHGDVVEIELEGVGILTNPVVKEPA</sequence>
<dbReference type="SUPFAM" id="SSF56529">
    <property type="entry name" value="FAH"/>
    <property type="match status" value="1"/>
</dbReference>
<reference evidence="4 5" key="1">
    <citation type="submission" date="2023-09" db="EMBL/GenBank/DDBJ databases">
        <title>Xinfangfangia sedmenti sp. nov., isolated the sedment.</title>
        <authorList>
            <person name="Xu L."/>
        </authorList>
    </citation>
    <scope>NUCLEOTIDE SEQUENCE [LARGE SCALE GENOMIC DNA]</scope>
    <source>
        <strain evidence="4 5">LG-4</strain>
    </source>
</reference>
<dbReference type="InterPro" id="IPR011234">
    <property type="entry name" value="Fumarylacetoacetase-like_C"/>
</dbReference>
<gene>
    <name evidence="4" type="ORF">RGD00_07470</name>
</gene>
<organism evidence="4 5">
    <name type="scientific">Ruixingdingia sedimenti</name>
    <dbReference type="NCBI Taxonomy" id="3073604"/>
    <lineage>
        <taxon>Bacteria</taxon>
        <taxon>Pseudomonadati</taxon>
        <taxon>Pseudomonadota</taxon>
        <taxon>Alphaproteobacteria</taxon>
        <taxon>Rhodobacterales</taxon>
        <taxon>Paracoccaceae</taxon>
        <taxon>Ruixingdingia</taxon>
    </lineage>
</organism>
<dbReference type="Gene3D" id="3.90.850.10">
    <property type="entry name" value="Fumarylacetoacetase-like, C-terminal domain"/>
    <property type="match status" value="1"/>
</dbReference>
<name>A0ABU1F6D5_9RHOB</name>
<accession>A0ABU1F6D5</accession>
<dbReference type="PANTHER" id="PTHR42796">
    <property type="entry name" value="FUMARYLACETOACETATE HYDROLASE DOMAIN-CONTAINING PROTEIN 2A-RELATED"/>
    <property type="match status" value="1"/>
</dbReference>
<evidence type="ECO:0000313" key="5">
    <source>
        <dbReference type="Proteomes" id="UP001247754"/>
    </source>
</evidence>
<dbReference type="InterPro" id="IPR051121">
    <property type="entry name" value="FAH"/>
</dbReference>
<dbReference type="GO" id="GO:0016787">
    <property type="term" value="F:hydrolase activity"/>
    <property type="evidence" value="ECO:0007669"/>
    <property type="project" value="UniProtKB-KW"/>
</dbReference>
<dbReference type="PANTHER" id="PTHR42796:SF4">
    <property type="entry name" value="FUMARYLACETOACETATE HYDROLASE DOMAIN-CONTAINING PROTEIN 2A"/>
    <property type="match status" value="1"/>
</dbReference>
<comment type="similarity">
    <text evidence="1">Belongs to the FAH family.</text>
</comment>
<evidence type="ECO:0000256" key="1">
    <source>
        <dbReference type="ARBA" id="ARBA00010211"/>
    </source>
</evidence>
<feature type="domain" description="Fumarylacetoacetase-like C-terminal" evidence="3">
    <location>
        <begin position="72"/>
        <end position="278"/>
    </location>
</feature>
<protein>
    <submittedName>
        <fullName evidence="4">Fumarylacetoacetate hydrolase family protein</fullName>
    </submittedName>
</protein>
<evidence type="ECO:0000259" key="3">
    <source>
        <dbReference type="Pfam" id="PF01557"/>
    </source>
</evidence>
<keyword evidence="4" id="KW-0378">Hydrolase</keyword>